<evidence type="ECO:0000313" key="3">
    <source>
        <dbReference type="Proteomes" id="UP001058974"/>
    </source>
</evidence>
<sequence>MLRSPEFVESQRNGKRVDDGDDDSVRNGMNASQFQKKGCDYYKLLEIIFNKNNAIGVLHHSSTQDPPNTNEENELDNQYLNNGSTGHVSVDNDNSDDDLHEVEHITRSGKRQVQRHRDRSVEATSRVTSDCSLTKSVTILDEMKDISYDAYGKSLEKFMNPDWRKVFIVMSVERKHGWVLTRIDIDKSDDSTSDASDDEFAKFIFNRWKGKAHDSKILLDAITNQNVGFPWPLRGSFYLVDPGYPCIRGFLLPL</sequence>
<dbReference type="InterPro" id="IPR045026">
    <property type="entry name" value="LIMYB"/>
</dbReference>
<dbReference type="PANTHER" id="PTHR47584:SF14">
    <property type="entry name" value="L10-INTERACTING MYB DOMAIN-CONTAINING PROTEIN-LIKE"/>
    <property type="match status" value="1"/>
</dbReference>
<dbReference type="Gramene" id="Psat02G0422000-T1">
    <property type="protein sequence ID" value="KAI5438389.1"/>
    <property type="gene ID" value="KIW84_024220"/>
</dbReference>
<feature type="compositionally biased region" description="Polar residues" evidence="1">
    <location>
        <begin position="60"/>
        <end position="87"/>
    </location>
</feature>
<feature type="region of interest" description="Disordered" evidence="1">
    <location>
        <begin position="1"/>
        <end position="29"/>
    </location>
</feature>
<comment type="caution">
    <text evidence="2">The sequence shown here is derived from an EMBL/GenBank/DDBJ whole genome shotgun (WGS) entry which is preliminary data.</text>
</comment>
<dbReference type="AlphaFoldDB" id="A0A9D4YFY7"/>
<proteinExistence type="predicted"/>
<feature type="region of interest" description="Disordered" evidence="1">
    <location>
        <begin position="59"/>
        <end position="97"/>
    </location>
</feature>
<dbReference type="EMBL" id="JAMSHJ010000002">
    <property type="protein sequence ID" value="KAI5438389.1"/>
    <property type="molecule type" value="Genomic_DNA"/>
</dbReference>
<evidence type="ECO:0008006" key="4">
    <source>
        <dbReference type="Google" id="ProtNLM"/>
    </source>
</evidence>
<accession>A0A9D4YFY7</accession>
<reference evidence="2 3" key="1">
    <citation type="journal article" date="2022" name="Nat. Genet.">
        <title>Improved pea reference genome and pan-genome highlight genomic features and evolutionary characteristics.</title>
        <authorList>
            <person name="Yang T."/>
            <person name="Liu R."/>
            <person name="Luo Y."/>
            <person name="Hu S."/>
            <person name="Wang D."/>
            <person name="Wang C."/>
            <person name="Pandey M.K."/>
            <person name="Ge S."/>
            <person name="Xu Q."/>
            <person name="Li N."/>
            <person name="Li G."/>
            <person name="Huang Y."/>
            <person name="Saxena R.K."/>
            <person name="Ji Y."/>
            <person name="Li M."/>
            <person name="Yan X."/>
            <person name="He Y."/>
            <person name="Liu Y."/>
            <person name="Wang X."/>
            <person name="Xiang C."/>
            <person name="Varshney R.K."/>
            <person name="Ding H."/>
            <person name="Gao S."/>
            <person name="Zong X."/>
        </authorList>
    </citation>
    <scope>NUCLEOTIDE SEQUENCE [LARGE SCALE GENOMIC DNA]</scope>
    <source>
        <strain evidence="2 3">cv. Zhongwan 6</strain>
    </source>
</reference>
<gene>
    <name evidence="2" type="ORF">KIW84_024220</name>
</gene>
<name>A0A9D4YFY7_PEA</name>
<protein>
    <recommendedName>
        <fullName evidence="4">DDE Tnp4 domain-containing protein</fullName>
    </recommendedName>
</protein>
<evidence type="ECO:0000256" key="1">
    <source>
        <dbReference type="SAM" id="MobiDB-lite"/>
    </source>
</evidence>
<dbReference type="Proteomes" id="UP001058974">
    <property type="component" value="Chromosome 2"/>
</dbReference>
<organism evidence="2 3">
    <name type="scientific">Pisum sativum</name>
    <name type="common">Garden pea</name>
    <name type="synonym">Lathyrus oleraceus</name>
    <dbReference type="NCBI Taxonomy" id="3888"/>
    <lineage>
        <taxon>Eukaryota</taxon>
        <taxon>Viridiplantae</taxon>
        <taxon>Streptophyta</taxon>
        <taxon>Embryophyta</taxon>
        <taxon>Tracheophyta</taxon>
        <taxon>Spermatophyta</taxon>
        <taxon>Magnoliopsida</taxon>
        <taxon>eudicotyledons</taxon>
        <taxon>Gunneridae</taxon>
        <taxon>Pentapetalae</taxon>
        <taxon>rosids</taxon>
        <taxon>fabids</taxon>
        <taxon>Fabales</taxon>
        <taxon>Fabaceae</taxon>
        <taxon>Papilionoideae</taxon>
        <taxon>50 kb inversion clade</taxon>
        <taxon>NPAAA clade</taxon>
        <taxon>Hologalegina</taxon>
        <taxon>IRL clade</taxon>
        <taxon>Fabeae</taxon>
        <taxon>Lathyrus</taxon>
    </lineage>
</organism>
<keyword evidence="3" id="KW-1185">Reference proteome</keyword>
<dbReference type="PANTHER" id="PTHR47584">
    <property type="match status" value="1"/>
</dbReference>
<evidence type="ECO:0000313" key="2">
    <source>
        <dbReference type="EMBL" id="KAI5438389.1"/>
    </source>
</evidence>